<evidence type="ECO:0000256" key="1">
    <source>
        <dbReference type="SAM" id="Phobius"/>
    </source>
</evidence>
<gene>
    <name evidence="2" type="ORF">ACFSR6_15920</name>
</gene>
<dbReference type="Proteomes" id="UP001597461">
    <property type="component" value="Unassembled WGS sequence"/>
</dbReference>
<proteinExistence type="predicted"/>
<dbReference type="EMBL" id="JBHULL010000013">
    <property type="protein sequence ID" value="MFD2583989.1"/>
    <property type="molecule type" value="Genomic_DNA"/>
</dbReference>
<evidence type="ECO:0000313" key="2">
    <source>
        <dbReference type="EMBL" id="MFD2583989.1"/>
    </source>
</evidence>
<accession>A0ABW5MQK5</accession>
<comment type="caution">
    <text evidence="2">The sequence shown here is derived from an EMBL/GenBank/DDBJ whole genome shotgun (WGS) entry which is preliminary data.</text>
</comment>
<evidence type="ECO:0000313" key="3">
    <source>
        <dbReference type="Proteomes" id="UP001597461"/>
    </source>
</evidence>
<dbReference type="RefSeq" id="WP_162800021.1">
    <property type="nucleotide sequence ID" value="NZ_JBHULL010000013.1"/>
</dbReference>
<organism evidence="2 3">
    <name type="scientific">Pedobacter vanadiisoli</name>
    <dbReference type="NCBI Taxonomy" id="1761975"/>
    <lineage>
        <taxon>Bacteria</taxon>
        <taxon>Pseudomonadati</taxon>
        <taxon>Bacteroidota</taxon>
        <taxon>Sphingobacteriia</taxon>
        <taxon>Sphingobacteriales</taxon>
        <taxon>Sphingobacteriaceae</taxon>
        <taxon>Pedobacter</taxon>
    </lineage>
</organism>
<keyword evidence="1" id="KW-1133">Transmembrane helix</keyword>
<reference evidence="3" key="1">
    <citation type="journal article" date="2019" name="Int. J. Syst. Evol. Microbiol.">
        <title>The Global Catalogue of Microorganisms (GCM) 10K type strain sequencing project: providing services to taxonomists for standard genome sequencing and annotation.</title>
        <authorList>
            <consortium name="The Broad Institute Genomics Platform"/>
            <consortium name="The Broad Institute Genome Sequencing Center for Infectious Disease"/>
            <person name="Wu L."/>
            <person name="Ma J."/>
        </authorList>
    </citation>
    <scope>NUCLEOTIDE SEQUENCE [LARGE SCALE GENOMIC DNA]</scope>
    <source>
        <strain evidence="3">KCTC 42866</strain>
    </source>
</reference>
<sequence length="50" mass="5416">MRTALLILGIVLFIAGPAAKIYHLDHANNYMIASGLGLVMITAMAFIKKK</sequence>
<keyword evidence="1" id="KW-0472">Membrane</keyword>
<keyword evidence="1" id="KW-0812">Transmembrane</keyword>
<feature type="transmembrane region" description="Helical" evidence="1">
    <location>
        <begin position="30"/>
        <end position="47"/>
    </location>
</feature>
<keyword evidence="3" id="KW-1185">Reference proteome</keyword>
<name>A0ABW5MQK5_9SPHI</name>
<protein>
    <submittedName>
        <fullName evidence="2">Uncharacterized protein</fullName>
    </submittedName>
</protein>